<organism evidence="4 5">
    <name type="scientific">Anabarilius grahami</name>
    <name type="common">Kanglang fish</name>
    <name type="synonym">Barilius grahami</name>
    <dbReference type="NCBI Taxonomy" id="495550"/>
    <lineage>
        <taxon>Eukaryota</taxon>
        <taxon>Metazoa</taxon>
        <taxon>Chordata</taxon>
        <taxon>Craniata</taxon>
        <taxon>Vertebrata</taxon>
        <taxon>Euteleostomi</taxon>
        <taxon>Actinopterygii</taxon>
        <taxon>Neopterygii</taxon>
        <taxon>Teleostei</taxon>
        <taxon>Ostariophysi</taxon>
        <taxon>Cypriniformes</taxon>
        <taxon>Xenocyprididae</taxon>
        <taxon>Xenocypridinae</taxon>
        <taxon>Xenocypridinae incertae sedis</taxon>
        <taxon>Anabarilius</taxon>
    </lineage>
</organism>
<dbReference type="InterPro" id="IPR000195">
    <property type="entry name" value="Rab-GAP-TBC_dom"/>
</dbReference>
<keyword evidence="5" id="KW-1185">Reference proteome</keyword>
<dbReference type="Gene3D" id="1.10.10.750">
    <property type="entry name" value="Ypt/Rab-GAP domain of gyp1p, domain 1"/>
    <property type="match status" value="1"/>
</dbReference>
<name>A0A3N0YN69_ANAGA</name>
<dbReference type="PANTHER" id="PTHR47219">
    <property type="entry name" value="RAB GTPASE-ACTIVATING PROTEIN 1-LIKE"/>
    <property type="match status" value="1"/>
</dbReference>
<feature type="compositionally biased region" description="Polar residues" evidence="2">
    <location>
        <begin position="806"/>
        <end position="819"/>
    </location>
</feature>
<feature type="region of interest" description="Disordered" evidence="2">
    <location>
        <begin position="1069"/>
        <end position="1101"/>
    </location>
</feature>
<feature type="compositionally biased region" description="Polar residues" evidence="2">
    <location>
        <begin position="601"/>
        <end position="620"/>
    </location>
</feature>
<feature type="compositionally biased region" description="Polar residues" evidence="2">
    <location>
        <begin position="537"/>
        <end position="550"/>
    </location>
</feature>
<dbReference type="FunFam" id="1.10.10.750:FF:000001">
    <property type="entry name" value="TBC1 domain family member 10A"/>
    <property type="match status" value="1"/>
</dbReference>
<dbReference type="GO" id="GO:0031267">
    <property type="term" value="F:small GTPase binding"/>
    <property type="evidence" value="ECO:0007669"/>
    <property type="project" value="TreeGrafter"/>
</dbReference>
<feature type="compositionally biased region" description="Basic and acidic residues" evidence="2">
    <location>
        <begin position="1370"/>
        <end position="1380"/>
    </location>
</feature>
<feature type="compositionally biased region" description="Polar residues" evidence="2">
    <location>
        <begin position="1182"/>
        <end position="1194"/>
    </location>
</feature>
<proteinExistence type="predicted"/>
<feature type="domain" description="Rab-GAP TBC" evidence="3">
    <location>
        <begin position="78"/>
        <end position="266"/>
    </location>
</feature>
<feature type="compositionally biased region" description="Polar residues" evidence="2">
    <location>
        <begin position="931"/>
        <end position="943"/>
    </location>
</feature>
<dbReference type="Proteomes" id="UP000281406">
    <property type="component" value="Unassembled WGS sequence"/>
</dbReference>
<dbReference type="GO" id="GO:0005096">
    <property type="term" value="F:GTPase activator activity"/>
    <property type="evidence" value="ECO:0007669"/>
    <property type="project" value="UniProtKB-KW"/>
</dbReference>
<feature type="compositionally biased region" description="Basic and acidic residues" evidence="2">
    <location>
        <begin position="412"/>
        <end position="425"/>
    </location>
</feature>
<feature type="compositionally biased region" description="Basic and acidic residues" evidence="2">
    <location>
        <begin position="1307"/>
        <end position="1322"/>
    </location>
</feature>
<feature type="compositionally biased region" description="Polar residues" evidence="2">
    <location>
        <begin position="1161"/>
        <end position="1174"/>
    </location>
</feature>
<dbReference type="OrthoDB" id="159449at2759"/>
<sequence>MSVKPDHSEDEEGNHGPEVTLVETNRFGFILGNGETDSDGPCPELVRHRESKWLSLMTQWEQVMEKKSNKVKGQCQKGIPASVRAKGWPLLCGAKDRKDKNQELYKKLVEAPDHQGWTDVIKRDTDRQFPFHEMFQSKDGHGQKDLLEVLKAYTQYRPDEGYCQAQGPVAAVLLMNMPAEEAFWCLVQISELYLPGYYSPLLEGVLFDAAVLSIVLKKLCPAAHKHLQSQGVEPLMFATDWLMCLYSRHLPFNTLLRVWDLFFCYGVRVLFQVAVVLVRRCLGDGRQRKECDGQMETLERLRGVKERVQNEQTDAFIHELLPPAGTKRHFFLRSVLLGRRGNFAPRRCRREPTPQSAFVATSLSVCSVSLSLSDLQKQTEKELEKWKIEKPNSTFDPRGRCHGYRMVWERAQDKQKDHEKKERQKGSLIIPLMRSHSSLSPSGLRKKWRKRSSKTDTEEWDGGGRQFSHSLIEESDDEEMRRRSVCGIVGEQRDKRDRLADELCTHKHKDHNTHPNISVVVSSSIDSDVFEKEHTEASLNQQKDNSATTQGDEKERAAGCVIEETHHHEQDTNQDELSTETQGHQDEQNIEKDKSQDDTNTEPPTNQNEQNTDKQTCQDEQTVEERTLEPEESTPVETSQEEDTQTVLSKQEEEIQPDSNIQEEEIQTEHCEQQKETEDRLPIIIITEDNLQNEENIPEKEVQIHVVQEEERSETSSDQHEHSERQKKEDLNIHISTEEDEETQLTGEKHDIDNEEGLQQEKIHVLHEETKETKEITDPSKMCEEKDDKRLEEERQDVSLEERDNNPLQTSEESILQTEQESETEYPERSADPVQQSQSREPEHNDMDSTDTSEELVHCSLDSTVKDTVGSGNPEQSEVDAADGTSTLEPDVTVTSRHSENSDMDAAAVATSGNKEISENNSEKSEENKSPVITSEESSNLTHNAEDDTILSESNEMHVSLGSGNPEGNTIDFTTKLGKPESNGVEIAVESDNPENNKVPVISESGNPEGNVEDSADGNPESNDVLTTRSGNPESNVTDVTTESKKTESNEVEIVVGSGNSECNILSSAVENPESNKVLVTTGSDNPEGNTMDSTVGSGNPECSDVLVTTGSGNSECNILSSAVENPESNKVLVTTGSDNPEGNTMDSTVGSGNPECSDVLVTTESGNPENNTVVLDVGSGNPESSDVQVTTRSGIPECNIEDSAVGSGNPDYKEVHVVTESDHPETNRDDVTIGSGNPECNTEDCAAGSGNPHDSECAIPENSQGLDSPPLIPSSKSPNPNVPPAQLRLRRTSSSRVSYPTILSEDTFREPQQQEHMHSEKTTNTLTQDTHAQPNSPTKSDIPKRRGLFRLLRGETNKTPVPKILIQDFSEKEEKLTAKERRRRKREKERKEREEKDRKKREKEMEKDKEKERKKPQTRGKSFQVLSKKGVDNVVSPENSDSQTSRSRRNSAPFSDNYF</sequence>
<feature type="compositionally biased region" description="Basic and acidic residues" evidence="2">
    <location>
        <begin position="1390"/>
        <end position="1416"/>
    </location>
</feature>
<evidence type="ECO:0000256" key="2">
    <source>
        <dbReference type="SAM" id="MobiDB-lite"/>
    </source>
</evidence>
<evidence type="ECO:0000259" key="3">
    <source>
        <dbReference type="PROSITE" id="PS50086"/>
    </source>
</evidence>
<dbReference type="Pfam" id="PF00566">
    <property type="entry name" value="RabGAP-TBC"/>
    <property type="match status" value="1"/>
</dbReference>
<dbReference type="GO" id="GO:0005886">
    <property type="term" value="C:plasma membrane"/>
    <property type="evidence" value="ECO:0007669"/>
    <property type="project" value="UniProtKB-ARBA"/>
</dbReference>
<feature type="compositionally biased region" description="Basic and acidic residues" evidence="2">
    <location>
        <begin position="583"/>
        <end position="597"/>
    </location>
</feature>
<dbReference type="FunFam" id="1.10.8.270:FF:000007">
    <property type="entry name" value="TBC1 domain family member 10A"/>
    <property type="match status" value="1"/>
</dbReference>
<feature type="compositionally biased region" description="Basic and acidic residues" evidence="2">
    <location>
        <begin position="1212"/>
        <end position="1232"/>
    </location>
</feature>
<gene>
    <name evidence="4" type="ORF">DPX16_18986</name>
</gene>
<dbReference type="InterPro" id="IPR050302">
    <property type="entry name" value="Rab_GAP_TBC_domain"/>
</dbReference>
<evidence type="ECO:0000256" key="1">
    <source>
        <dbReference type="ARBA" id="ARBA00022468"/>
    </source>
</evidence>
<evidence type="ECO:0000313" key="4">
    <source>
        <dbReference type="EMBL" id="ROL47188.1"/>
    </source>
</evidence>
<dbReference type="InterPro" id="IPR035969">
    <property type="entry name" value="Rab-GAP_TBC_sf"/>
</dbReference>
<accession>A0A3N0YN69</accession>
<feature type="compositionally biased region" description="Polar residues" evidence="2">
    <location>
        <begin position="962"/>
        <end position="973"/>
    </location>
</feature>
<feature type="region of interest" description="Disordered" evidence="2">
    <location>
        <begin position="1128"/>
        <end position="1460"/>
    </location>
</feature>
<feature type="compositionally biased region" description="Polar residues" evidence="2">
    <location>
        <begin position="884"/>
        <end position="896"/>
    </location>
</feature>
<keyword evidence="1" id="KW-0343">GTPase activation</keyword>
<feature type="compositionally biased region" description="Basic and acidic residues" evidence="2">
    <location>
        <begin position="759"/>
        <end position="805"/>
    </location>
</feature>
<feature type="compositionally biased region" description="Basic and acidic residues" evidence="2">
    <location>
        <begin position="916"/>
        <end position="929"/>
    </location>
</feature>
<evidence type="ECO:0000313" key="5">
    <source>
        <dbReference type="Proteomes" id="UP000281406"/>
    </source>
</evidence>
<dbReference type="PANTHER" id="PTHR47219:SF4">
    <property type="entry name" value="TBC1 DOMAIN FAMILY MEMBER 10A"/>
    <property type="match status" value="1"/>
</dbReference>
<feature type="compositionally biased region" description="Polar residues" evidence="2">
    <location>
        <begin position="1128"/>
        <end position="1152"/>
    </location>
</feature>
<feature type="compositionally biased region" description="Acidic residues" evidence="2">
    <location>
        <begin position="630"/>
        <end position="644"/>
    </location>
</feature>
<dbReference type="SUPFAM" id="SSF47923">
    <property type="entry name" value="Ypt/Rab-GAP domain of gyp1p"/>
    <property type="match status" value="2"/>
</dbReference>
<feature type="compositionally biased region" description="Basic and acidic residues" evidence="2">
    <location>
        <begin position="551"/>
        <end position="571"/>
    </location>
</feature>
<feature type="region of interest" description="Disordered" evidence="2">
    <location>
        <begin position="412"/>
        <end position="467"/>
    </location>
</feature>
<dbReference type="EMBL" id="RJVU01036043">
    <property type="protein sequence ID" value="ROL47188.1"/>
    <property type="molecule type" value="Genomic_DNA"/>
</dbReference>
<protein>
    <submittedName>
        <fullName evidence="4">TBC1 domain family member 10A</fullName>
    </submittedName>
</protein>
<feature type="compositionally biased region" description="Basic and acidic residues" evidence="2">
    <location>
        <begin position="667"/>
        <end position="681"/>
    </location>
</feature>
<feature type="region of interest" description="Disordered" evidence="2">
    <location>
        <begin position="531"/>
        <end position="1050"/>
    </location>
</feature>
<feature type="compositionally biased region" description="Polar residues" evidence="2">
    <location>
        <begin position="1323"/>
        <end position="1340"/>
    </location>
</feature>
<feature type="compositionally biased region" description="Polar residues" evidence="2">
    <location>
        <begin position="1069"/>
        <end position="1098"/>
    </location>
</feature>
<dbReference type="Gene3D" id="1.10.472.80">
    <property type="entry name" value="Ypt/Rab-GAP domain of gyp1p, domain 3"/>
    <property type="match status" value="1"/>
</dbReference>
<feature type="compositionally biased region" description="Polar residues" evidence="2">
    <location>
        <begin position="1437"/>
        <end position="1460"/>
    </location>
</feature>
<reference evidence="4 5" key="1">
    <citation type="submission" date="2018-10" db="EMBL/GenBank/DDBJ databases">
        <title>Genome assembly for a Yunnan-Guizhou Plateau 3E fish, Anabarilius grahami (Regan), and its evolutionary and genetic applications.</title>
        <authorList>
            <person name="Jiang W."/>
        </authorList>
    </citation>
    <scope>NUCLEOTIDE SEQUENCE [LARGE SCALE GENOMIC DNA]</scope>
    <source>
        <strain evidence="4">AG-KIZ</strain>
        <tissue evidence="4">Muscle</tissue>
    </source>
</reference>
<feature type="compositionally biased region" description="Basic and acidic residues" evidence="2">
    <location>
        <begin position="697"/>
        <end position="732"/>
    </location>
</feature>
<comment type="caution">
    <text evidence="4">The sequence shown here is derived from an EMBL/GenBank/DDBJ whole genome shotgun (WGS) entry which is preliminary data.</text>
</comment>
<feature type="compositionally biased region" description="Polar residues" evidence="2">
    <location>
        <begin position="1020"/>
        <end position="1041"/>
    </location>
</feature>
<dbReference type="FunFam" id="1.10.472.80:FF:000008">
    <property type="entry name" value="TBC1 domain family member 10A"/>
    <property type="match status" value="1"/>
</dbReference>
<dbReference type="Gene3D" id="1.10.8.270">
    <property type="entry name" value="putative rabgap domain of human tbc1 domain family member 14 like domains"/>
    <property type="match status" value="1"/>
</dbReference>
<dbReference type="SMART" id="SM00164">
    <property type="entry name" value="TBC"/>
    <property type="match status" value="1"/>
</dbReference>
<dbReference type="PROSITE" id="PS50086">
    <property type="entry name" value="TBC_RABGAP"/>
    <property type="match status" value="1"/>
</dbReference>